<dbReference type="AlphaFoldDB" id="M8ARG6"/>
<dbReference type="EMBL" id="KD015063">
    <property type="protein sequence ID" value="EMS67765.1"/>
    <property type="molecule type" value="Genomic_DNA"/>
</dbReference>
<accession>M8ARG6</accession>
<proteinExistence type="predicted"/>
<evidence type="ECO:0000313" key="1">
    <source>
        <dbReference type="EMBL" id="EMS67765.1"/>
    </source>
</evidence>
<name>M8ARG6_TRIUA</name>
<organism evidence="1">
    <name type="scientific">Triticum urartu</name>
    <name type="common">Red wild einkorn</name>
    <name type="synonym">Crithodium urartu</name>
    <dbReference type="NCBI Taxonomy" id="4572"/>
    <lineage>
        <taxon>Eukaryota</taxon>
        <taxon>Viridiplantae</taxon>
        <taxon>Streptophyta</taxon>
        <taxon>Embryophyta</taxon>
        <taxon>Tracheophyta</taxon>
        <taxon>Spermatophyta</taxon>
        <taxon>Magnoliopsida</taxon>
        <taxon>Liliopsida</taxon>
        <taxon>Poales</taxon>
        <taxon>Poaceae</taxon>
        <taxon>BOP clade</taxon>
        <taxon>Pooideae</taxon>
        <taxon>Triticodae</taxon>
        <taxon>Triticeae</taxon>
        <taxon>Triticinae</taxon>
        <taxon>Triticum</taxon>
    </lineage>
</organism>
<reference evidence="1" key="1">
    <citation type="journal article" date="2013" name="Nature">
        <title>Draft genome of the wheat A-genome progenitor Triticum urartu.</title>
        <authorList>
            <person name="Ling H.Q."/>
            <person name="Zhao S."/>
            <person name="Liu D."/>
            <person name="Wang J."/>
            <person name="Sun H."/>
            <person name="Zhang C."/>
            <person name="Fan H."/>
            <person name="Li D."/>
            <person name="Dong L."/>
            <person name="Tao Y."/>
            <person name="Gao C."/>
            <person name="Wu H."/>
            <person name="Li Y."/>
            <person name="Cui Y."/>
            <person name="Guo X."/>
            <person name="Zheng S."/>
            <person name="Wang B."/>
            <person name="Yu K."/>
            <person name="Liang Q."/>
            <person name="Yang W."/>
            <person name="Lou X."/>
            <person name="Chen J."/>
            <person name="Feng M."/>
            <person name="Jian J."/>
            <person name="Zhang X."/>
            <person name="Luo G."/>
            <person name="Jiang Y."/>
            <person name="Liu J."/>
            <person name="Wang Z."/>
            <person name="Sha Y."/>
            <person name="Zhang B."/>
            <person name="Wu H."/>
            <person name="Tang D."/>
            <person name="Shen Q."/>
            <person name="Xue P."/>
            <person name="Zou S."/>
            <person name="Wang X."/>
            <person name="Liu X."/>
            <person name="Wang F."/>
            <person name="Yang Y."/>
            <person name="An X."/>
            <person name="Dong Z."/>
            <person name="Zhang K."/>
            <person name="Zhang X."/>
            <person name="Luo M.C."/>
            <person name="Dvorak J."/>
            <person name="Tong Y."/>
            <person name="Wang J."/>
            <person name="Yang H."/>
            <person name="Li Z."/>
            <person name="Wang D."/>
            <person name="Zhang A."/>
            <person name="Wang J."/>
        </authorList>
    </citation>
    <scope>NUCLEOTIDE SEQUENCE</scope>
</reference>
<protein>
    <submittedName>
        <fullName evidence="1">Uncharacterized protein</fullName>
    </submittedName>
</protein>
<sequence>MAPEASLQDHHRCHGPAPPFNSRPAPFWTGSPLLRRPSAESTMIQPVPVRPRPCKFLVAPPIVKFPAVALLPDENRMRCPLARPALALTWHRWTTVPRPSSAFFWPLLAAQFGAPTDLLLPQAVGPA</sequence>
<gene>
    <name evidence="1" type="ORF">TRIUR3_23938</name>
</gene>